<dbReference type="SUPFAM" id="SSF109998">
    <property type="entry name" value="Triger factor/SurA peptide-binding domain-like"/>
    <property type="match status" value="1"/>
</dbReference>
<dbReference type="AlphaFoldDB" id="W4R1Y9"/>
<comment type="caution">
    <text evidence="2">The sequence shown here is derived from an EMBL/GenBank/DDBJ whole genome shotgun (WGS) entry which is preliminary data.</text>
</comment>
<dbReference type="STRING" id="1236973.JCM9157_4870"/>
<dbReference type="eggNOG" id="ENOG5030D3N">
    <property type="taxonomic scope" value="Bacteria"/>
</dbReference>
<accession>W4R1Y9</accession>
<name>W4R1Y9_HALA3</name>
<keyword evidence="1" id="KW-0732">Signal</keyword>
<proteinExistence type="predicted"/>
<reference evidence="2 3" key="1">
    <citation type="journal article" date="2014" name="Genome Announc.">
        <title>Draft Genome Sequences of Three Alkaliphilic Bacillus Strains, Bacillus wakoensis JCM 9140T, Bacillus akibai JCM 9157T, and Bacillus hemicellulosilyticus JCM 9152T.</title>
        <authorList>
            <person name="Yuki M."/>
            <person name="Oshima K."/>
            <person name="Suda W."/>
            <person name="Oshida Y."/>
            <person name="Kitamura K."/>
            <person name="Iida T."/>
            <person name="Hattori M."/>
            <person name="Ohkuma M."/>
        </authorList>
    </citation>
    <scope>NUCLEOTIDE SEQUENCE [LARGE SCALE GENOMIC DNA]</scope>
    <source>
        <strain evidence="2 3">JCM 9157</strain>
    </source>
</reference>
<dbReference type="RefSeq" id="WP_035668490.1">
    <property type="nucleotide sequence ID" value="NZ_BAUV01000085.1"/>
</dbReference>
<evidence type="ECO:0000313" key="3">
    <source>
        <dbReference type="Proteomes" id="UP000018896"/>
    </source>
</evidence>
<evidence type="ECO:0000313" key="2">
    <source>
        <dbReference type="EMBL" id="GAE37559.1"/>
    </source>
</evidence>
<protein>
    <submittedName>
        <fullName evidence="2">Uncharacterized protein</fullName>
    </submittedName>
</protein>
<keyword evidence="3" id="KW-1185">Reference proteome</keyword>
<dbReference type="OrthoDB" id="2872686at2"/>
<dbReference type="EMBL" id="BAUV01000085">
    <property type="protein sequence ID" value="GAE37559.1"/>
    <property type="molecule type" value="Genomic_DNA"/>
</dbReference>
<feature type="chain" id="PRO_5038457591" evidence="1">
    <location>
        <begin position="24"/>
        <end position="180"/>
    </location>
</feature>
<sequence length="180" mass="21225">MRNLLLLSIFLFVLIGCSTQTFDNEDAIAVFNGEEIKAQDVLKVNSLEENYIINYLKDEILIYEAQKLGIKITDAEIEEYKRTAFPSYDLMETHEFLETIGYTEFVEQQASMLGVTEKEYFETWFHETHKRSAFRDKYFEQKFGEPNYDKFEEWADKVAGHTDALFNDYQANETLIILFN</sequence>
<dbReference type="PROSITE" id="PS51257">
    <property type="entry name" value="PROKAR_LIPOPROTEIN"/>
    <property type="match status" value="1"/>
</dbReference>
<organism evidence="2 3">
    <name type="scientific">Halalkalibacter akibai (strain ATCC 43226 / DSM 21942 / CIP 109018 / JCM 9157 / 1139)</name>
    <name type="common">Bacillus akibai</name>
    <dbReference type="NCBI Taxonomy" id="1236973"/>
    <lineage>
        <taxon>Bacteria</taxon>
        <taxon>Bacillati</taxon>
        <taxon>Bacillota</taxon>
        <taxon>Bacilli</taxon>
        <taxon>Bacillales</taxon>
        <taxon>Bacillaceae</taxon>
        <taxon>Halalkalibacter</taxon>
    </lineage>
</organism>
<evidence type="ECO:0000256" key="1">
    <source>
        <dbReference type="SAM" id="SignalP"/>
    </source>
</evidence>
<feature type="signal peptide" evidence="1">
    <location>
        <begin position="1"/>
        <end position="23"/>
    </location>
</feature>
<gene>
    <name evidence="2" type="ORF">JCM9157_4870</name>
</gene>
<dbReference type="InterPro" id="IPR027304">
    <property type="entry name" value="Trigger_fact/SurA_dom_sf"/>
</dbReference>
<dbReference type="Proteomes" id="UP000018896">
    <property type="component" value="Unassembled WGS sequence"/>
</dbReference>